<dbReference type="InterPro" id="IPR025157">
    <property type="entry name" value="Hemagglutinin_rpt"/>
</dbReference>
<dbReference type="RefSeq" id="WP_177077054.1">
    <property type="nucleotide sequence ID" value="NZ_JACARG010000014.1"/>
</dbReference>
<dbReference type="Proteomes" id="UP000531950">
    <property type="component" value="Unassembled WGS sequence"/>
</dbReference>
<dbReference type="GO" id="GO:0003824">
    <property type="term" value="F:catalytic activity"/>
    <property type="evidence" value="ECO:0007669"/>
    <property type="project" value="UniProtKB-ARBA"/>
</dbReference>
<feature type="region of interest" description="Disordered" evidence="1">
    <location>
        <begin position="679"/>
        <end position="700"/>
    </location>
</feature>
<name>A0A7Y8EE63_9PSED</name>
<evidence type="ECO:0000259" key="2">
    <source>
        <dbReference type="SMART" id="SM00912"/>
    </source>
</evidence>
<dbReference type="EMBL" id="JACARG010000014">
    <property type="protein sequence ID" value="NWE13015.1"/>
    <property type="molecule type" value="Genomic_DNA"/>
</dbReference>
<dbReference type="NCBIfam" id="TIGR01901">
    <property type="entry name" value="adhes_NPXG"/>
    <property type="match status" value="1"/>
</dbReference>
<dbReference type="Pfam" id="PF13332">
    <property type="entry name" value="Fil_haemagg_2"/>
    <property type="match status" value="5"/>
</dbReference>
<dbReference type="InterPro" id="IPR008638">
    <property type="entry name" value="FhaB/CdiA-like_TPS"/>
</dbReference>
<dbReference type="Pfam" id="PF05860">
    <property type="entry name" value="TPS"/>
    <property type="match status" value="1"/>
</dbReference>
<evidence type="ECO:0000313" key="4">
    <source>
        <dbReference type="Proteomes" id="UP000531950"/>
    </source>
</evidence>
<sequence length="1571" mass="164170">MKRTAHLPPSALKPCQTLRWMIGSLVFIHYLQPAIAADGAIVMMTMQAAPSLVPAPGGATVSSNQGVPVINIMAPNSAGLSHNQFLNYDVERQGLVVNNSTLAGQSQLAGQLGANPQFNGRDASLILNEVISRNSSSINGPQEIFGRAADYVLANPNGINVNGASFINTPRATFVVGSPELENGRLARLSTLDASAGLTVGDLGVSNMGGAIALIAPRIDTTGSADARGDLEVIVGLNQVAYQDLRIEQSRQPSRPTVDAHLFGAMQAGRINIISTADGVGVKVAAPLLAMGDLKVASAGNLDITGSTFTNSLVANRNVLNSDNGDVQLHAKDDLVLKTSDVNGRNIDASAGGDVRLDALTSSRTTEKQEDWSKKVLFITTETYDKKNTETRLQQQGSHLKASGNLTLKAGQDIDLKASTASADGTLQAKAGKDLRLTALNDATQTRETVKHRKNLWRGDYDTTETIETARSSALVSGGAMTLASGENLHVLGSQVQSQGDLTVDAGGKVEIGTTRVIQERLEKNYKGDLLSGAFFGQNAQDDQSQDLVVGSQVDSNGTLRISSENVVISGSQVLGRKDALLISQSGALSIDGAQNLISSDKSATDSKLFGLLKDQTRERKNTTTQVRSQVQSQSNLRLQSAGDLNVIGSDVAAQGRLELEAAGDINLLAGENTEKTVTETDRHGFSASAGETKEAAPGVKGSEQYQAGVNYNQQQTTTTVDTLTHEGSQLSGASVDINAGNNLLVKASDVTATEGDLNLTGQSIELLSEADKSLLVVEEDSLSLGQFYTGGMDRAGGGWQVDKDKEVTTTDITKVQSSHLNGAGNINVIASDGQGRIITEAVKVKAEGELNISAGTLDNRAVYDSVVETREVDHWSLSAGANIEYKDVTRPIKKVVDGIDQTKVYQPSVLDALDPPNAGLDLAVSVRDASAESGSATAVVSEFEGRSVNVQVDGALTDTGTRYEATDGTLSITAGSHDFAAAEDTTFARDKGTDVDTSLRTYTTTGSDINARILGAGGRFDLRQATGTAVPGSLEGKYGIQVQLGTDGRYESTRFDAGKGDLKIRTPGSLSFTEARDWQTSNETTLGGFGWVEAGTSPDTLKKANAGGQLDKAWLDVEDTQGRSASLFAEGVTEIVAGQDLTLQGTQIDSNGDVRLKAGGDVEFLAGVDTYSARGGNLGGGGRVSVKATQSDTASGGNGAFGLQGSVGSIDERSTLQRGGSVDSRGTVQIEGRNVQLQGVQGNAQAFELAATDGNLILESAVSDEQRNNKALSAGLGASLARSSDSSNNGSGLFARVKGGIDQLDSQTHDNTRLRADRVQLDSRGDTRLLGATVTAGEVSGRIGGDLRVESRQDQVRGLTLNVDAQLATEKNPSGGIDKASVAAGPIGGSVKDKSKKLYEKAGDKTQALKDKLLARSTGSPGTSRDRFKDLLFQNPENRDVTPTLLADFSRTRNNTVAEASGIQGRDGVNLQVAGAVDLLGARIGASNGAVDLGGAAVTGKDLSGRDQRTDLGLNASSSPLLLGLALRDAYTDARDPQSLADEQFDTGLLRAGGHDQSQLLTSGVDQKGR</sequence>
<comment type="caution">
    <text evidence="3">The sequence shown here is derived from an EMBL/GenBank/DDBJ whole genome shotgun (WGS) entry which is preliminary data.</text>
</comment>
<dbReference type="SMART" id="SM00912">
    <property type="entry name" value="Haemagg_act"/>
    <property type="match status" value="1"/>
</dbReference>
<accession>A0A7Y8EE63</accession>
<dbReference type="SUPFAM" id="SSF51126">
    <property type="entry name" value="Pectin lyase-like"/>
    <property type="match status" value="1"/>
</dbReference>
<dbReference type="InterPro" id="IPR011050">
    <property type="entry name" value="Pectin_lyase_fold/virulence"/>
</dbReference>
<organism evidence="3 4">
    <name type="scientific">Pseudomonas yamanorum</name>
    <dbReference type="NCBI Taxonomy" id="515393"/>
    <lineage>
        <taxon>Bacteria</taxon>
        <taxon>Pseudomonadati</taxon>
        <taxon>Pseudomonadota</taxon>
        <taxon>Gammaproteobacteria</taxon>
        <taxon>Pseudomonadales</taxon>
        <taxon>Pseudomonadaceae</taxon>
        <taxon>Pseudomonas</taxon>
    </lineage>
</organism>
<gene>
    <name evidence="3" type="ORF">HX822_08725</name>
</gene>
<evidence type="ECO:0000313" key="3">
    <source>
        <dbReference type="EMBL" id="NWE13015.1"/>
    </source>
</evidence>
<evidence type="ECO:0000256" key="1">
    <source>
        <dbReference type="SAM" id="MobiDB-lite"/>
    </source>
</evidence>
<feature type="domain" description="Filamentous haemagglutinin FhaB/tRNA nuclease CdiA-like TPS" evidence="2">
    <location>
        <begin position="64"/>
        <end position="184"/>
    </location>
</feature>
<proteinExistence type="predicted"/>
<protein>
    <submittedName>
        <fullName evidence="3">Hemagglutinin repeat-containing protein</fullName>
    </submittedName>
</protein>
<dbReference type="InterPro" id="IPR012334">
    <property type="entry name" value="Pectin_lyas_fold"/>
</dbReference>
<reference evidence="3 4" key="1">
    <citation type="submission" date="2020-04" db="EMBL/GenBank/DDBJ databases">
        <title>Molecular characterization of pseudomonads from Agaricus bisporus reveal novel blotch 2 pathogens in Western Europe.</title>
        <authorList>
            <person name="Taparia T."/>
            <person name="Krijger M."/>
            <person name="Haynes E."/>
            <person name="Elpinstone J.G."/>
            <person name="Noble R."/>
            <person name="Van Der Wolf J."/>
        </authorList>
    </citation>
    <scope>NUCLEOTIDE SEQUENCE [LARGE SCALE GENOMIC DNA]</scope>
    <source>
        <strain evidence="3 4">IPO3782</strain>
    </source>
</reference>
<dbReference type="Gene3D" id="2.160.20.10">
    <property type="entry name" value="Single-stranded right-handed beta-helix, Pectin lyase-like"/>
    <property type="match status" value="1"/>
</dbReference>